<dbReference type="AlphaFoldDB" id="A0A9X2PF32"/>
<evidence type="ECO:0000256" key="1">
    <source>
        <dbReference type="SAM" id="Coils"/>
    </source>
</evidence>
<evidence type="ECO:0000256" key="2">
    <source>
        <dbReference type="SAM" id="MobiDB-lite"/>
    </source>
</evidence>
<dbReference type="Proteomes" id="UP001151088">
    <property type="component" value="Unassembled WGS sequence"/>
</dbReference>
<gene>
    <name evidence="3" type="ORF">NVS89_06815</name>
</gene>
<feature type="compositionally biased region" description="Basic and acidic residues" evidence="2">
    <location>
        <begin position="369"/>
        <end position="381"/>
    </location>
</feature>
<dbReference type="RefSeq" id="WP_258731846.1">
    <property type="nucleotide sequence ID" value="NZ_JANTHZ010000002.1"/>
</dbReference>
<sequence>MRITPKAFVDDYDERARFAQQPITDFALVDYILLREDKSAITGMVSAEVEQDFAGLLGRVPDHRAWEGEVRRIVAMRQRDVDGRVGTGTAYGPKGAEVAHARERFEAALLSRNLDEGGLYAELYRLLDDQERGGLEYTIDLVAKLHARLDDAGGGIIARLRAAEEAYAQRASRLNAEQLQASIDRLQQAAQSSFLTGGGRKASEKYLNQVRDDLIAMLQARLRAIACREAVVLLEHVAQFLGVPQDMDERGETSWSGLIGEFQARRKRVRSLLSVLDADTLRLQDALARGDGGTFFVIRDKGVELPPVAPDGGRAAGRSRRRRRAGEPVRRGPRLDHRHRRHAGRCRRHRGVARPRGAGAPARYRQAHRQLEPLRRGDAGAHRVGRRRGRSRGAERRRRGSAGRRGLPGHLPASAAGRAGPALLAVQRGRAGRRPL</sequence>
<feature type="coiled-coil region" evidence="1">
    <location>
        <begin position="157"/>
        <end position="189"/>
    </location>
</feature>
<reference evidence="3" key="1">
    <citation type="submission" date="2022-08" db="EMBL/GenBank/DDBJ databases">
        <authorList>
            <person name="Li F."/>
        </authorList>
    </citation>
    <scope>NUCLEOTIDE SEQUENCE</scope>
    <source>
        <strain evidence="3">MQZ15Z-1</strain>
    </source>
</reference>
<feature type="compositionally biased region" description="Low complexity" evidence="2">
    <location>
        <begin position="354"/>
        <end position="364"/>
    </location>
</feature>
<dbReference type="EMBL" id="JANTHZ010000002">
    <property type="protein sequence ID" value="MCS0494805.1"/>
    <property type="molecule type" value="Genomic_DNA"/>
</dbReference>
<name>A0A9X2PF32_9HYPH</name>
<organism evidence="3 4">
    <name type="scientific">Ancylobacter mangrovi</name>
    <dbReference type="NCBI Taxonomy" id="2972472"/>
    <lineage>
        <taxon>Bacteria</taxon>
        <taxon>Pseudomonadati</taxon>
        <taxon>Pseudomonadota</taxon>
        <taxon>Alphaproteobacteria</taxon>
        <taxon>Hyphomicrobiales</taxon>
        <taxon>Xanthobacteraceae</taxon>
        <taxon>Ancylobacter</taxon>
    </lineage>
</organism>
<feature type="region of interest" description="Disordered" evidence="2">
    <location>
        <begin position="306"/>
        <end position="422"/>
    </location>
</feature>
<feature type="compositionally biased region" description="Basic residues" evidence="2">
    <location>
        <begin position="336"/>
        <end position="353"/>
    </location>
</feature>
<accession>A0A9X2PF32</accession>
<comment type="caution">
    <text evidence="3">The sequence shown here is derived from an EMBL/GenBank/DDBJ whole genome shotgun (WGS) entry which is preliminary data.</text>
</comment>
<evidence type="ECO:0000313" key="4">
    <source>
        <dbReference type="Proteomes" id="UP001151088"/>
    </source>
</evidence>
<protein>
    <submittedName>
        <fullName evidence="3">Uncharacterized protein</fullName>
    </submittedName>
</protein>
<feature type="compositionally biased region" description="Basic residues" evidence="2">
    <location>
        <begin position="383"/>
        <end position="402"/>
    </location>
</feature>
<evidence type="ECO:0000313" key="3">
    <source>
        <dbReference type="EMBL" id="MCS0494805.1"/>
    </source>
</evidence>
<keyword evidence="4" id="KW-1185">Reference proteome</keyword>
<feature type="compositionally biased region" description="Basic and acidic residues" evidence="2">
    <location>
        <begin position="325"/>
        <end position="335"/>
    </location>
</feature>
<proteinExistence type="predicted"/>
<keyword evidence="1" id="KW-0175">Coiled coil</keyword>